<evidence type="ECO:0000313" key="3">
    <source>
        <dbReference type="Proteomes" id="UP000483820"/>
    </source>
</evidence>
<evidence type="ECO:0008006" key="4">
    <source>
        <dbReference type="Google" id="ProtNLM"/>
    </source>
</evidence>
<sequence>MGFVDVGPDKGFRVLINRTFFLFPIGSIICYIILYYHLHQRTRLVLTKSNQSRGEQKVFAQLLITTVLYVTLHLTYEVITLVNWQDLSIQLAFISVLGIFNCLPEMSLPLLLICTNLHIKKKMLSWVSSSKNLGTGSTRIVTAKPSLTANTET</sequence>
<dbReference type="GeneID" id="9818071"/>
<dbReference type="PANTHER" id="PTHR22718:SF36">
    <property type="entry name" value="G_PROTEIN_RECEP_F1_2 DOMAIN-CONTAINING PROTEIN-RELATED"/>
    <property type="match status" value="1"/>
</dbReference>
<keyword evidence="1" id="KW-0472">Membrane</keyword>
<keyword evidence="1" id="KW-1133">Transmembrane helix</keyword>
<dbReference type="SUPFAM" id="SSF81321">
    <property type="entry name" value="Family A G protein-coupled receptor-like"/>
    <property type="match status" value="1"/>
</dbReference>
<feature type="transmembrane region" description="Helical" evidence="1">
    <location>
        <begin position="20"/>
        <end position="38"/>
    </location>
</feature>
<dbReference type="KEGG" id="crq:GCK72_020244"/>
<name>A0A6A5GEL2_CAERE</name>
<proteinExistence type="predicted"/>
<keyword evidence="1" id="KW-0812">Transmembrane</keyword>
<feature type="transmembrane region" description="Helical" evidence="1">
    <location>
        <begin position="88"/>
        <end position="113"/>
    </location>
</feature>
<dbReference type="Gene3D" id="1.20.1070.10">
    <property type="entry name" value="Rhodopsin 7-helix transmembrane proteins"/>
    <property type="match status" value="1"/>
</dbReference>
<dbReference type="PANTHER" id="PTHR22718">
    <property type="entry name" value="SERPENTINE RECEPTOR, CLASS X"/>
    <property type="match status" value="1"/>
</dbReference>
<comment type="caution">
    <text evidence="2">The sequence shown here is derived from an EMBL/GenBank/DDBJ whole genome shotgun (WGS) entry which is preliminary data.</text>
</comment>
<accession>A0A6A5GEL2</accession>
<evidence type="ECO:0000256" key="1">
    <source>
        <dbReference type="SAM" id="Phobius"/>
    </source>
</evidence>
<organism evidence="2 3">
    <name type="scientific">Caenorhabditis remanei</name>
    <name type="common">Caenorhabditis vulgaris</name>
    <dbReference type="NCBI Taxonomy" id="31234"/>
    <lineage>
        <taxon>Eukaryota</taxon>
        <taxon>Metazoa</taxon>
        <taxon>Ecdysozoa</taxon>
        <taxon>Nematoda</taxon>
        <taxon>Chromadorea</taxon>
        <taxon>Rhabditida</taxon>
        <taxon>Rhabditina</taxon>
        <taxon>Rhabditomorpha</taxon>
        <taxon>Rhabditoidea</taxon>
        <taxon>Rhabditidae</taxon>
        <taxon>Peloderinae</taxon>
        <taxon>Caenorhabditis</taxon>
    </lineage>
</organism>
<reference evidence="2 3" key="1">
    <citation type="submission" date="2019-12" db="EMBL/GenBank/DDBJ databases">
        <title>Chromosome-level assembly of the Caenorhabditis remanei genome.</title>
        <authorList>
            <person name="Teterina A.A."/>
            <person name="Willis J.H."/>
            <person name="Phillips P.C."/>
        </authorList>
    </citation>
    <scope>NUCLEOTIDE SEQUENCE [LARGE SCALE GENOMIC DNA]</scope>
    <source>
        <strain evidence="2 3">PX506</strain>
        <tissue evidence="2">Whole organism</tissue>
    </source>
</reference>
<dbReference type="RefSeq" id="XP_053582387.1">
    <property type="nucleotide sequence ID" value="XM_053733474.1"/>
</dbReference>
<dbReference type="Proteomes" id="UP000483820">
    <property type="component" value="Chromosome V"/>
</dbReference>
<feature type="transmembrane region" description="Helical" evidence="1">
    <location>
        <begin position="58"/>
        <end position="76"/>
    </location>
</feature>
<protein>
    <recommendedName>
        <fullName evidence="4">Serpentine receptor class gamma</fullName>
    </recommendedName>
</protein>
<dbReference type="CTD" id="9818071"/>
<evidence type="ECO:0000313" key="2">
    <source>
        <dbReference type="EMBL" id="KAF1753687.1"/>
    </source>
</evidence>
<dbReference type="EMBL" id="WUAV01000005">
    <property type="protein sequence ID" value="KAF1753687.1"/>
    <property type="molecule type" value="Genomic_DNA"/>
</dbReference>
<dbReference type="AlphaFoldDB" id="A0A6A5GEL2"/>
<gene>
    <name evidence="2" type="ORF">GCK72_020244</name>
</gene>